<dbReference type="GO" id="GO:0016747">
    <property type="term" value="F:acyltransferase activity, transferring groups other than amino-acyl groups"/>
    <property type="evidence" value="ECO:0007669"/>
    <property type="project" value="InterPro"/>
</dbReference>
<dbReference type="RefSeq" id="WP_044150237.1">
    <property type="nucleotide sequence ID" value="NZ_QVFV01000001.1"/>
</dbReference>
<evidence type="ECO:0000256" key="2">
    <source>
        <dbReference type="ARBA" id="ARBA00023315"/>
    </source>
</evidence>
<dbReference type="Pfam" id="PF00583">
    <property type="entry name" value="Acetyltransf_1"/>
    <property type="match status" value="1"/>
</dbReference>
<dbReference type="AlphaFoldDB" id="A0A4Q7EMD1"/>
<evidence type="ECO:0000313" key="4">
    <source>
        <dbReference type="EMBL" id="RZM82969.1"/>
    </source>
</evidence>
<feature type="domain" description="N-acetyltransferase" evidence="3">
    <location>
        <begin position="38"/>
        <end position="175"/>
    </location>
</feature>
<dbReference type="SUPFAM" id="SSF55729">
    <property type="entry name" value="Acyl-CoA N-acyltransferases (Nat)"/>
    <property type="match status" value="1"/>
</dbReference>
<dbReference type="EMBL" id="QVFV01000001">
    <property type="protein sequence ID" value="RZM82969.1"/>
    <property type="molecule type" value="Genomic_DNA"/>
</dbReference>
<keyword evidence="1 4" id="KW-0808">Transferase</keyword>
<evidence type="ECO:0000313" key="5">
    <source>
        <dbReference type="Proteomes" id="UP000292459"/>
    </source>
</evidence>
<dbReference type="PANTHER" id="PTHR43877">
    <property type="entry name" value="AMINOALKYLPHOSPHONATE N-ACETYLTRANSFERASE-RELATED-RELATED"/>
    <property type="match status" value="1"/>
</dbReference>
<gene>
    <name evidence="4" type="ORF">DYY88_00295</name>
</gene>
<protein>
    <submittedName>
        <fullName evidence="4">GNAT family N-acetyltransferase</fullName>
    </submittedName>
</protein>
<keyword evidence="2" id="KW-0012">Acyltransferase</keyword>
<dbReference type="InterPro" id="IPR050832">
    <property type="entry name" value="Bact_Acetyltransf"/>
</dbReference>
<dbReference type="Gene3D" id="3.40.630.30">
    <property type="match status" value="1"/>
</dbReference>
<name>A0A4Q7EMD1_9CYAN</name>
<sequence length="198" mass="22503">MKIPLTTWYLEMRSPADLRPKRANLSGLVVQQAAIPSPEFSRFLYTSVGGHWYWRDRLPWTYDQWLAHLNRPELETWVAYLSGTPAGYCELITQPDQRVKIEYFGLLPQFIAQGIGGHLLTCAIERAWELTHQRVWLHTCSLDSQHAYKNYEARGFTRYKTEKTVVLLPAESPGPWPNAAAPAPPIPGVAQTVSSPTI</sequence>
<comment type="caution">
    <text evidence="4">The sequence shown here is derived from an EMBL/GenBank/DDBJ whole genome shotgun (WGS) entry which is preliminary data.</text>
</comment>
<evidence type="ECO:0000259" key="3">
    <source>
        <dbReference type="PROSITE" id="PS51186"/>
    </source>
</evidence>
<dbReference type="OrthoDB" id="275336at2"/>
<dbReference type="PROSITE" id="PS51186">
    <property type="entry name" value="GNAT"/>
    <property type="match status" value="1"/>
</dbReference>
<keyword evidence="5" id="KW-1185">Reference proteome</keyword>
<dbReference type="InterPro" id="IPR016181">
    <property type="entry name" value="Acyl_CoA_acyltransferase"/>
</dbReference>
<organism evidence="4 5">
    <name type="scientific">Leptolyngbya iicbica LK</name>
    <dbReference type="NCBI Taxonomy" id="2294035"/>
    <lineage>
        <taxon>Bacteria</taxon>
        <taxon>Bacillati</taxon>
        <taxon>Cyanobacteriota</taxon>
        <taxon>Cyanophyceae</taxon>
        <taxon>Leptolyngbyales</taxon>
        <taxon>Leptolyngbyaceae</taxon>
        <taxon>Leptolyngbya group</taxon>
        <taxon>Leptolyngbya</taxon>
        <taxon>Leptolyngbya iicbica</taxon>
    </lineage>
</organism>
<reference evidence="4 5" key="1">
    <citation type="submission" date="2018-11" db="EMBL/GenBank/DDBJ databases">
        <title>Whole genome sequencing of an environmental sample.</title>
        <authorList>
            <person name="Sarangi A.N."/>
            <person name="Singh D."/>
            <person name="Tripathy S."/>
        </authorList>
    </citation>
    <scope>NUCLEOTIDE SEQUENCE [LARGE SCALE GENOMIC DNA]</scope>
    <source>
        <strain evidence="4 5">Lakshadweep</strain>
    </source>
</reference>
<dbReference type="CDD" id="cd04301">
    <property type="entry name" value="NAT_SF"/>
    <property type="match status" value="1"/>
</dbReference>
<dbReference type="Proteomes" id="UP000292459">
    <property type="component" value="Unassembled WGS sequence"/>
</dbReference>
<proteinExistence type="predicted"/>
<evidence type="ECO:0000256" key="1">
    <source>
        <dbReference type="ARBA" id="ARBA00022679"/>
    </source>
</evidence>
<dbReference type="InterPro" id="IPR000182">
    <property type="entry name" value="GNAT_dom"/>
</dbReference>
<accession>A0A4Q7EMD1</accession>